<reference evidence="3" key="1">
    <citation type="submission" date="2025-08" db="UniProtKB">
        <authorList>
            <consortium name="RefSeq"/>
        </authorList>
    </citation>
    <scope>IDENTIFICATION</scope>
</reference>
<dbReference type="PANTHER" id="PTHR47331:SF6">
    <property type="entry name" value="DOUBLECORTIN DOMAIN-CONTAINING PROTEIN"/>
    <property type="match status" value="1"/>
</dbReference>
<sequence>MKFLKIMEAEFHQDSSKSWVGPLPFRLPRQRLPNNKKQAQDRLNSLRCTLEKRPQMKAHFLEFMANMFGKGHAETAPPMKSGQECWYLPLFGVYHPKKPDKIRVVFDSSAQFEGVSLNEVLLTGPDLNNGLVGLLMRFRKEQVAITADTEHMFHCFVVREDHRDFLRFLWYRNNDPASDIVEYRMRVHLFGNSPSPAVAIYGLRRAAKEAETNYGSDARSLVDREFYIDDVLKSFNTEEEAISVLGRAQKMLAASNIKLHKVTSNRPRVIKAFPPEDCSKDVGNLDLFTDELPTQRSLGLSWNMCTDAFTFQIANDQKPFTRRGVLSAVNSLYDPLGFLAPVTVRGKLILRKLTVQADEWDAPLPKDMELDWTTWKESLQDLQELHIPRPYAPFSTAGAKTRELCVFGDASVTAIAAVAYIKMTSHEGQTEVGFIFGKTKLAPQPGHTIARLELCAAVLAVEIAELIVAEIDVAFDNITYYTDSKVVLGYIHNQSRRFYVSVHNRVQRIHQSPCLGQWKYVRTDLNPADIGSRSVSPALLNSTTWLTGPAFLKDALMHPPKLEETYDLINPVLDSEVRPEVTTSLTCVTRNVVHPQRFERFSKYITLVTAVARLIHVACSFSRSVNDKCHRWHICHPTVEELTKAKVCIVKSVQYESYAEELKCLRSGSNISSSSSLWKLHPVVGEEGLLRIGGRIHHSSLSSDEAHPIIIPGRHHLATLLIHHHHQAVKHQGRHFTEGAVRAAGFWLVGAKRSISSVLFKCVTCQKLRGKTEHQQMSDLPAERLQVAPPFTYVDVDVFGPWEASRRTRGGHSNSKRWAVMFSCMCTRAVHIKVIETMSAGSFINALRRFFAIRGPAKQIWSDCGTNFVGASRELQMKTTDSSGNNVEKYLSTQNCTWVFNPPHASHMGGAWERMIGIARRILDYLLLEQKKSSLTHEVLVTLMAEVTAVINARPLIPVSSDPESPLILTPAILLTLKTGSTPPPPGNFEEADLFKEQWKQVQSLADTFWSRWRKEYLKTLQFRHKWQSKRPNLQEGDIVLLKDNQAQRNEWPMATISKTFPGRDGLVRKIEVEISKDKTKRIFSRPVTEVVLLLSPKTDSC</sequence>
<dbReference type="CDD" id="cd01644">
    <property type="entry name" value="RT_pepA17"/>
    <property type="match status" value="1"/>
</dbReference>
<dbReference type="Gene3D" id="3.30.420.10">
    <property type="entry name" value="Ribonuclease H-like superfamily/Ribonuclease H"/>
    <property type="match status" value="1"/>
</dbReference>
<keyword evidence="2" id="KW-1185">Reference proteome</keyword>
<dbReference type="Proteomes" id="UP000515161">
    <property type="component" value="Unplaced"/>
</dbReference>
<dbReference type="InterPro" id="IPR008042">
    <property type="entry name" value="Retrotrans_Pao"/>
</dbReference>
<name>A0A6P8SZP1_GYMAC</name>
<evidence type="ECO:0000259" key="1">
    <source>
        <dbReference type="PROSITE" id="PS50994"/>
    </source>
</evidence>
<accession>A0A6P8SZP1</accession>
<protein>
    <submittedName>
        <fullName evidence="3">Uncharacterized protein LOC117535992</fullName>
    </submittedName>
</protein>
<organism evidence="2 3">
    <name type="scientific">Gymnodraco acuticeps</name>
    <name type="common">Antarctic dragonfish</name>
    <dbReference type="NCBI Taxonomy" id="8218"/>
    <lineage>
        <taxon>Eukaryota</taxon>
        <taxon>Metazoa</taxon>
        <taxon>Chordata</taxon>
        <taxon>Craniata</taxon>
        <taxon>Vertebrata</taxon>
        <taxon>Euteleostomi</taxon>
        <taxon>Actinopterygii</taxon>
        <taxon>Neopterygii</taxon>
        <taxon>Teleostei</taxon>
        <taxon>Neoteleostei</taxon>
        <taxon>Acanthomorphata</taxon>
        <taxon>Eupercaria</taxon>
        <taxon>Perciformes</taxon>
        <taxon>Notothenioidei</taxon>
        <taxon>Bathydraconidae</taxon>
        <taxon>Gymnodraco</taxon>
    </lineage>
</organism>
<dbReference type="OrthoDB" id="6122721at2759"/>
<dbReference type="InterPro" id="IPR040676">
    <property type="entry name" value="DUF5641"/>
</dbReference>
<dbReference type="PROSITE" id="PS50994">
    <property type="entry name" value="INTEGRASE"/>
    <property type="match status" value="1"/>
</dbReference>
<dbReference type="GeneID" id="117535992"/>
<dbReference type="InterPro" id="IPR012337">
    <property type="entry name" value="RNaseH-like_sf"/>
</dbReference>
<dbReference type="AlphaFoldDB" id="A0A6P8SZP1"/>
<gene>
    <name evidence="3" type="primary">LOC117535992</name>
</gene>
<proteinExistence type="predicted"/>
<evidence type="ECO:0000313" key="2">
    <source>
        <dbReference type="Proteomes" id="UP000515161"/>
    </source>
</evidence>
<dbReference type="InterPro" id="IPR036397">
    <property type="entry name" value="RNaseH_sf"/>
</dbReference>
<dbReference type="Pfam" id="PF18701">
    <property type="entry name" value="DUF5641"/>
    <property type="match status" value="1"/>
</dbReference>
<dbReference type="RefSeq" id="XP_034056588.1">
    <property type="nucleotide sequence ID" value="XM_034200697.1"/>
</dbReference>
<evidence type="ECO:0000313" key="3">
    <source>
        <dbReference type="RefSeq" id="XP_034056588.1"/>
    </source>
</evidence>
<dbReference type="InterPro" id="IPR043502">
    <property type="entry name" value="DNA/RNA_pol_sf"/>
</dbReference>
<dbReference type="GO" id="GO:0003676">
    <property type="term" value="F:nucleic acid binding"/>
    <property type="evidence" value="ECO:0007669"/>
    <property type="project" value="InterPro"/>
</dbReference>
<dbReference type="SUPFAM" id="SSF56672">
    <property type="entry name" value="DNA/RNA polymerases"/>
    <property type="match status" value="1"/>
</dbReference>
<dbReference type="InParanoid" id="A0A6P8SZP1"/>
<feature type="domain" description="Integrase catalytic" evidence="1">
    <location>
        <begin position="785"/>
        <end position="979"/>
    </location>
</feature>
<dbReference type="Pfam" id="PF05380">
    <property type="entry name" value="Peptidase_A17"/>
    <property type="match status" value="1"/>
</dbReference>
<dbReference type="SUPFAM" id="SSF53098">
    <property type="entry name" value="Ribonuclease H-like"/>
    <property type="match status" value="1"/>
</dbReference>
<dbReference type="KEGG" id="gacu:117535992"/>
<dbReference type="PANTHER" id="PTHR47331">
    <property type="entry name" value="PHD-TYPE DOMAIN-CONTAINING PROTEIN"/>
    <property type="match status" value="1"/>
</dbReference>
<dbReference type="GO" id="GO:0015074">
    <property type="term" value="P:DNA integration"/>
    <property type="evidence" value="ECO:0007669"/>
    <property type="project" value="InterPro"/>
</dbReference>
<dbReference type="InterPro" id="IPR001584">
    <property type="entry name" value="Integrase_cat-core"/>
</dbReference>